<evidence type="ECO:0000313" key="1">
    <source>
        <dbReference type="EMBL" id="GAA4374885.1"/>
    </source>
</evidence>
<reference evidence="2" key="1">
    <citation type="journal article" date="2019" name="Int. J. Syst. Evol. Microbiol.">
        <title>The Global Catalogue of Microorganisms (GCM) 10K type strain sequencing project: providing services to taxonomists for standard genome sequencing and annotation.</title>
        <authorList>
            <consortium name="The Broad Institute Genomics Platform"/>
            <consortium name="The Broad Institute Genome Sequencing Center for Infectious Disease"/>
            <person name="Wu L."/>
            <person name="Ma J."/>
        </authorList>
    </citation>
    <scope>NUCLEOTIDE SEQUENCE [LARGE SCALE GENOMIC DNA]</scope>
    <source>
        <strain evidence="2">JCM 17924</strain>
    </source>
</reference>
<proteinExistence type="predicted"/>
<keyword evidence="2" id="KW-1185">Reference proteome</keyword>
<gene>
    <name evidence="1" type="ORF">GCM10023186_06920</name>
</gene>
<protein>
    <recommendedName>
        <fullName evidence="3">SnoaL-like domain-containing protein</fullName>
    </recommendedName>
</protein>
<accession>A0ABP8IVR9</accession>
<sequence length="162" mass="19202">MTEDEVYTIINEIIADDSLYIDRVCWKFQDLQLTDEYKKEFTQDDISFITGQSSQFKNLKVKPNKLKWYKRRSKTFEFTTVDTVCDQGILHHISFPLISADRQKVIIEFQEDCNCMLGGQGGKDLYEKQNGHWVRTKGFDHWISENKKWKDEKQLLVTAHLQ</sequence>
<name>A0ABP8IVR9_9BACT</name>
<comment type="caution">
    <text evidence="1">The sequence shown here is derived from an EMBL/GenBank/DDBJ whole genome shotgun (WGS) entry which is preliminary data.</text>
</comment>
<organism evidence="1 2">
    <name type="scientific">Hymenobacter koreensis</name>
    <dbReference type="NCBI Taxonomy" id="1084523"/>
    <lineage>
        <taxon>Bacteria</taxon>
        <taxon>Pseudomonadati</taxon>
        <taxon>Bacteroidota</taxon>
        <taxon>Cytophagia</taxon>
        <taxon>Cytophagales</taxon>
        <taxon>Hymenobacteraceae</taxon>
        <taxon>Hymenobacter</taxon>
    </lineage>
</organism>
<evidence type="ECO:0008006" key="3">
    <source>
        <dbReference type="Google" id="ProtNLM"/>
    </source>
</evidence>
<dbReference type="Proteomes" id="UP001500454">
    <property type="component" value="Unassembled WGS sequence"/>
</dbReference>
<dbReference type="EMBL" id="BAABHA010000002">
    <property type="protein sequence ID" value="GAA4374885.1"/>
    <property type="molecule type" value="Genomic_DNA"/>
</dbReference>
<evidence type="ECO:0000313" key="2">
    <source>
        <dbReference type="Proteomes" id="UP001500454"/>
    </source>
</evidence>